<protein>
    <submittedName>
        <fullName evidence="1">Uncharacterized protein</fullName>
    </submittedName>
</protein>
<comment type="caution">
    <text evidence="1">The sequence shown here is derived from an EMBL/GenBank/DDBJ whole genome shotgun (WGS) entry which is preliminary data.</text>
</comment>
<organism evidence="1 2">
    <name type="scientific">Nephila pilipes</name>
    <name type="common">Giant wood spider</name>
    <name type="synonym">Nephila maculata</name>
    <dbReference type="NCBI Taxonomy" id="299642"/>
    <lineage>
        <taxon>Eukaryota</taxon>
        <taxon>Metazoa</taxon>
        <taxon>Ecdysozoa</taxon>
        <taxon>Arthropoda</taxon>
        <taxon>Chelicerata</taxon>
        <taxon>Arachnida</taxon>
        <taxon>Araneae</taxon>
        <taxon>Araneomorphae</taxon>
        <taxon>Entelegynae</taxon>
        <taxon>Araneoidea</taxon>
        <taxon>Nephilidae</taxon>
        <taxon>Nephila</taxon>
    </lineage>
</organism>
<proteinExistence type="predicted"/>
<sequence length="100" mass="11308">MFADDLVVWMESSNHLDSQRQKQQLQNNMNEVSGIIQGDYLGGNSEQGPSLNYRSSRVNPDSSPLVLCFNPPIAVEIKKLAVNTLVRIKASQQAKWVNYW</sequence>
<keyword evidence="2" id="KW-1185">Reference proteome</keyword>
<dbReference type="Proteomes" id="UP000887013">
    <property type="component" value="Unassembled WGS sequence"/>
</dbReference>
<gene>
    <name evidence="1" type="ORF">NPIL_359941</name>
</gene>
<accession>A0A8X6MRP4</accession>
<evidence type="ECO:0000313" key="2">
    <source>
        <dbReference type="Proteomes" id="UP000887013"/>
    </source>
</evidence>
<dbReference type="AlphaFoldDB" id="A0A8X6MRP4"/>
<dbReference type="EMBL" id="BMAW01001512">
    <property type="protein sequence ID" value="GFS74309.1"/>
    <property type="molecule type" value="Genomic_DNA"/>
</dbReference>
<name>A0A8X6MRP4_NEPPI</name>
<reference evidence="1" key="1">
    <citation type="submission" date="2020-08" db="EMBL/GenBank/DDBJ databases">
        <title>Multicomponent nature underlies the extraordinary mechanical properties of spider dragline silk.</title>
        <authorList>
            <person name="Kono N."/>
            <person name="Nakamura H."/>
            <person name="Mori M."/>
            <person name="Yoshida Y."/>
            <person name="Ohtoshi R."/>
            <person name="Malay A.D."/>
            <person name="Moran D.A.P."/>
            <person name="Tomita M."/>
            <person name="Numata K."/>
            <person name="Arakawa K."/>
        </authorList>
    </citation>
    <scope>NUCLEOTIDE SEQUENCE</scope>
</reference>
<evidence type="ECO:0000313" key="1">
    <source>
        <dbReference type="EMBL" id="GFS74309.1"/>
    </source>
</evidence>